<reference evidence="1" key="1">
    <citation type="submission" date="2022-09" db="EMBL/GenBank/DDBJ databases">
        <title>Genome analysis and characterization of larvicidal activity of Brevibacillus strains.</title>
        <authorList>
            <person name="Patrusheva E.V."/>
            <person name="Izotova A.O."/>
            <person name="Toshchakov S.V."/>
            <person name="Sineoky S.P."/>
        </authorList>
    </citation>
    <scope>NUCLEOTIDE SEQUENCE</scope>
    <source>
        <strain evidence="1">VKPM_B-13244</strain>
    </source>
</reference>
<name>A0ABT4HXF4_9BACL</name>
<sequence length="83" mass="9257">MTSWIAQLEQSFLKNVSDKDALDAAKSVVKKMFGIDMKGYSVKCDADITYVFWFTKQGSPTIEGQINVKKKMFDLKVASPSGN</sequence>
<dbReference type="RefSeq" id="WP_212932747.1">
    <property type="nucleotide sequence ID" value="NZ_BORK01000014.1"/>
</dbReference>
<comment type="caution">
    <text evidence="1">The sequence shown here is derived from an EMBL/GenBank/DDBJ whole genome shotgun (WGS) entry which is preliminary data.</text>
</comment>
<evidence type="ECO:0000313" key="2">
    <source>
        <dbReference type="Proteomes" id="UP001067708"/>
    </source>
</evidence>
<protein>
    <submittedName>
        <fullName evidence="1">Uncharacterized protein</fullName>
    </submittedName>
</protein>
<organism evidence="1 2">
    <name type="scientific">Brevibacillus halotolerans</name>
    <dbReference type="NCBI Taxonomy" id="1507437"/>
    <lineage>
        <taxon>Bacteria</taxon>
        <taxon>Bacillati</taxon>
        <taxon>Bacillota</taxon>
        <taxon>Bacilli</taxon>
        <taxon>Bacillales</taxon>
        <taxon>Paenibacillaceae</taxon>
        <taxon>Brevibacillus</taxon>
    </lineage>
</organism>
<accession>A0ABT4HXF4</accession>
<dbReference type="Proteomes" id="UP001067708">
    <property type="component" value="Unassembled WGS sequence"/>
</dbReference>
<gene>
    <name evidence="1" type="ORF">O0535_12005</name>
</gene>
<proteinExistence type="predicted"/>
<dbReference type="EMBL" id="JAPTNG010000008">
    <property type="protein sequence ID" value="MCZ0831478.1"/>
    <property type="molecule type" value="Genomic_DNA"/>
</dbReference>
<evidence type="ECO:0000313" key="1">
    <source>
        <dbReference type="EMBL" id="MCZ0831478.1"/>
    </source>
</evidence>
<keyword evidence="2" id="KW-1185">Reference proteome</keyword>